<feature type="region of interest" description="Domain III" evidence="6">
    <location>
        <begin position="159"/>
        <end position="210"/>
    </location>
</feature>
<evidence type="ECO:0000256" key="5">
    <source>
        <dbReference type="ARBA" id="ARBA00023204"/>
    </source>
</evidence>
<dbReference type="EMBL" id="BJZO01000129">
    <property type="protein sequence ID" value="GEO82913.1"/>
    <property type="molecule type" value="Genomic_DNA"/>
</dbReference>
<reference evidence="8 9" key="1">
    <citation type="submission" date="2019-07" db="EMBL/GenBank/DDBJ databases">
        <title>Whole genome shotgun sequence of Rhodospirillum oryzae NBRC 107573.</title>
        <authorList>
            <person name="Hosoyama A."/>
            <person name="Uohara A."/>
            <person name="Ohji S."/>
            <person name="Ichikawa N."/>
        </authorList>
    </citation>
    <scope>NUCLEOTIDE SEQUENCE [LARGE SCALE GENOMIC DNA]</scope>
    <source>
        <strain evidence="8 9">NBRC 107573</strain>
    </source>
</reference>
<keyword evidence="1 6" id="KW-0963">Cytoplasm</keyword>
<comment type="caution">
    <text evidence="6">Lacks conserved residue(s) required for the propagation of feature annotation.</text>
</comment>
<keyword evidence="9" id="KW-1185">Reference proteome</keyword>
<dbReference type="InterPro" id="IPR011114">
    <property type="entry name" value="RuvA_C"/>
</dbReference>
<dbReference type="Gene3D" id="2.40.50.140">
    <property type="entry name" value="Nucleic acid-binding proteins"/>
    <property type="match status" value="1"/>
</dbReference>
<accession>A0A512HBT9</accession>
<dbReference type="Gene3D" id="1.10.8.10">
    <property type="entry name" value="DNA helicase RuvA subunit, C-terminal domain"/>
    <property type="match status" value="1"/>
</dbReference>
<feature type="region of interest" description="Domain I" evidence="6">
    <location>
        <begin position="1"/>
        <end position="64"/>
    </location>
</feature>
<comment type="function">
    <text evidence="6">The RuvA-RuvB-RuvC complex processes Holliday junction (HJ) DNA during genetic recombination and DNA repair, while the RuvA-RuvB complex plays an important role in the rescue of blocked DNA replication forks via replication fork reversal (RFR). RuvA specifically binds to HJ cruciform DNA, conferring on it an open structure. The RuvB hexamer acts as an ATP-dependent pump, pulling dsDNA into and through the RuvAB complex. HJ branch migration allows RuvC to scan DNA until it finds its consensus sequence, where it cleaves and resolves the cruciform DNA.</text>
</comment>
<evidence type="ECO:0000256" key="6">
    <source>
        <dbReference type="HAMAP-Rule" id="MF_00031"/>
    </source>
</evidence>
<dbReference type="GO" id="GO:0009379">
    <property type="term" value="C:Holliday junction helicase complex"/>
    <property type="evidence" value="ECO:0007669"/>
    <property type="project" value="InterPro"/>
</dbReference>
<dbReference type="InterPro" id="IPR012340">
    <property type="entry name" value="NA-bd_OB-fold"/>
</dbReference>
<comment type="similarity">
    <text evidence="6">Belongs to the RuvA family.</text>
</comment>
<dbReference type="Pfam" id="PF14520">
    <property type="entry name" value="HHH_5"/>
    <property type="match status" value="1"/>
</dbReference>
<dbReference type="InterPro" id="IPR010994">
    <property type="entry name" value="RuvA_2-like"/>
</dbReference>
<dbReference type="InterPro" id="IPR003583">
    <property type="entry name" value="Hlx-hairpin-Hlx_DNA-bd_motif"/>
</dbReference>
<evidence type="ECO:0000313" key="9">
    <source>
        <dbReference type="Proteomes" id="UP000321567"/>
    </source>
</evidence>
<feature type="region of interest" description="Flexible linker" evidence="6">
    <location>
        <begin position="146"/>
        <end position="158"/>
    </location>
</feature>
<keyword evidence="3 6" id="KW-0238">DNA-binding</keyword>
<dbReference type="AlphaFoldDB" id="A0A512HBT9"/>
<dbReference type="InterPro" id="IPR036267">
    <property type="entry name" value="RuvA_C_sf"/>
</dbReference>
<keyword evidence="8" id="KW-0347">Helicase</keyword>
<sequence>MIARLRGLVDAVGEDWAVIDVGGVGYLVHCPARVLGRLPPVGEAVALFIETHVREDAISLYGFLEATERAWFRLLATVPGVGAKVALALLSVHSAEALGQAILAQDKAALSRASGVGPKLAARIASELRDRALSVGAGVPVPPAPAGGAARAAPQPVAADAQADALSALVNLGYGRTEAFAAVARAAAEMGPEAPLSALLQGALRDLGRS</sequence>
<dbReference type="Proteomes" id="UP000321567">
    <property type="component" value="Unassembled WGS sequence"/>
</dbReference>
<feature type="domain" description="Helix-hairpin-helix DNA-binding motif class 1" evidence="7">
    <location>
        <begin position="73"/>
        <end position="92"/>
    </location>
</feature>
<dbReference type="Gene3D" id="1.10.150.20">
    <property type="entry name" value="5' to 3' exonuclease, C-terminal subdomain"/>
    <property type="match status" value="1"/>
</dbReference>
<dbReference type="RefSeq" id="WP_147164948.1">
    <property type="nucleotide sequence ID" value="NZ_BJZO01000129.1"/>
</dbReference>
<dbReference type="OrthoDB" id="5293449at2"/>
<evidence type="ECO:0000259" key="7">
    <source>
        <dbReference type="SMART" id="SM00278"/>
    </source>
</evidence>
<comment type="subunit">
    <text evidence="6">Homotetramer. Forms an RuvA(8)-RuvB(12)-Holliday junction (HJ) complex. HJ DNA is sandwiched between 2 RuvA tetramers; dsDNA enters through RuvA and exits via RuvB. An RuvB hexamer assembles on each DNA strand where it exits the tetramer. Each RuvB hexamer is contacted by two RuvA subunits (via domain III) on 2 adjacent RuvB subunits; this complex drives branch migration. In the full resolvosome a probable DNA-RuvA(4)-RuvB(12)-RuvC(2) complex forms which resolves the HJ.</text>
</comment>
<dbReference type="GO" id="GO:0005737">
    <property type="term" value="C:cytoplasm"/>
    <property type="evidence" value="ECO:0007669"/>
    <property type="project" value="UniProtKB-SubCell"/>
</dbReference>
<dbReference type="NCBIfam" id="TIGR00084">
    <property type="entry name" value="ruvA"/>
    <property type="match status" value="1"/>
</dbReference>
<dbReference type="HAMAP" id="MF_00031">
    <property type="entry name" value="DNA_HJ_migration_RuvA"/>
    <property type="match status" value="1"/>
</dbReference>
<dbReference type="SMART" id="SM00278">
    <property type="entry name" value="HhH1"/>
    <property type="match status" value="2"/>
</dbReference>
<dbReference type="Pfam" id="PF07499">
    <property type="entry name" value="RuvA_C"/>
    <property type="match status" value="1"/>
</dbReference>
<keyword evidence="2 6" id="KW-0227">DNA damage</keyword>
<dbReference type="GO" id="GO:0000400">
    <property type="term" value="F:four-way junction DNA binding"/>
    <property type="evidence" value="ECO:0007669"/>
    <property type="project" value="UniProtKB-UniRule"/>
</dbReference>
<evidence type="ECO:0000313" key="8">
    <source>
        <dbReference type="EMBL" id="GEO82913.1"/>
    </source>
</evidence>
<organism evidence="8 9">
    <name type="scientific">Pararhodospirillum oryzae</name>
    <dbReference type="NCBI Taxonomy" id="478448"/>
    <lineage>
        <taxon>Bacteria</taxon>
        <taxon>Pseudomonadati</taxon>
        <taxon>Pseudomonadota</taxon>
        <taxon>Alphaproteobacteria</taxon>
        <taxon>Rhodospirillales</taxon>
        <taxon>Rhodospirillaceae</taxon>
        <taxon>Pararhodospirillum</taxon>
    </lineage>
</organism>
<comment type="subcellular location">
    <subcellularLocation>
        <location evidence="6">Cytoplasm</location>
    </subcellularLocation>
</comment>
<dbReference type="InterPro" id="IPR013849">
    <property type="entry name" value="DNA_helicase_Holl-junc_RuvA_I"/>
</dbReference>
<keyword evidence="8" id="KW-0378">Hydrolase</keyword>
<keyword evidence="5 6" id="KW-0234">DNA repair</keyword>
<dbReference type="GO" id="GO:0009378">
    <property type="term" value="F:four-way junction helicase activity"/>
    <property type="evidence" value="ECO:0007669"/>
    <property type="project" value="InterPro"/>
</dbReference>
<keyword evidence="4 6" id="KW-0233">DNA recombination</keyword>
<dbReference type="SUPFAM" id="SSF46929">
    <property type="entry name" value="DNA helicase RuvA subunit, C-terminal domain"/>
    <property type="match status" value="1"/>
</dbReference>
<dbReference type="GO" id="GO:0006281">
    <property type="term" value="P:DNA repair"/>
    <property type="evidence" value="ECO:0007669"/>
    <property type="project" value="UniProtKB-UniRule"/>
</dbReference>
<protein>
    <recommendedName>
        <fullName evidence="6">Holliday junction branch migration complex subunit RuvA</fullName>
    </recommendedName>
</protein>
<keyword evidence="8" id="KW-0547">Nucleotide-binding</keyword>
<dbReference type="SUPFAM" id="SSF50249">
    <property type="entry name" value="Nucleic acid-binding proteins"/>
    <property type="match status" value="1"/>
</dbReference>
<dbReference type="Pfam" id="PF01330">
    <property type="entry name" value="RuvA_N"/>
    <property type="match status" value="1"/>
</dbReference>
<dbReference type="SUPFAM" id="SSF47781">
    <property type="entry name" value="RuvA domain 2-like"/>
    <property type="match status" value="1"/>
</dbReference>
<dbReference type="GO" id="GO:0048476">
    <property type="term" value="C:Holliday junction resolvase complex"/>
    <property type="evidence" value="ECO:0007669"/>
    <property type="project" value="UniProtKB-UniRule"/>
</dbReference>
<evidence type="ECO:0000256" key="1">
    <source>
        <dbReference type="ARBA" id="ARBA00022490"/>
    </source>
</evidence>
<comment type="caution">
    <text evidence="8">The sequence shown here is derived from an EMBL/GenBank/DDBJ whole genome shotgun (WGS) entry which is preliminary data.</text>
</comment>
<evidence type="ECO:0000256" key="3">
    <source>
        <dbReference type="ARBA" id="ARBA00023125"/>
    </source>
</evidence>
<evidence type="ECO:0000256" key="2">
    <source>
        <dbReference type="ARBA" id="ARBA00022763"/>
    </source>
</evidence>
<keyword evidence="8" id="KW-0067">ATP-binding</keyword>
<dbReference type="GO" id="GO:0006310">
    <property type="term" value="P:DNA recombination"/>
    <property type="evidence" value="ECO:0007669"/>
    <property type="project" value="UniProtKB-UniRule"/>
</dbReference>
<evidence type="ECO:0000256" key="4">
    <source>
        <dbReference type="ARBA" id="ARBA00023172"/>
    </source>
</evidence>
<name>A0A512HBT9_9PROT</name>
<comment type="domain">
    <text evidence="6">Has three domains with a flexible linker between the domains II and III and assumes an 'L' shape. Domain III is highly mobile and contacts RuvB.</text>
</comment>
<dbReference type="GO" id="GO:0005524">
    <property type="term" value="F:ATP binding"/>
    <property type="evidence" value="ECO:0007669"/>
    <property type="project" value="InterPro"/>
</dbReference>
<proteinExistence type="inferred from homology"/>
<dbReference type="InterPro" id="IPR000085">
    <property type="entry name" value="RuvA"/>
</dbReference>
<gene>
    <name evidence="6 8" type="primary">ruvA</name>
    <name evidence="8" type="ORF">ROR02_30440</name>
</gene>
<feature type="domain" description="Helix-hairpin-helix DNA-binding motif class 1" evidence="7">
    <location>
        <begin position="108"/>
        <end position="127"/>
    </location>
</feature>